<keyword evidence="1" id="KW-1133">Transmembrane helix</keyword>
<evidence type="ECO:0000256" key="1">
    <source>
        <dbReference type="SAM" id="Phobius"/>
    </source>
</evidence>
<dbReference type="EMBL" id="AJ279815">
    <property type="protein sequence ID" value="CAC19147.1"/>
    <property type="molecule type" value="Genomic_DNA"/>
</dbReference>
<protein>
    <recommendedName>
        <fullName evidence="3">Transmembrane protein</fullName>
    </recommendedName>
</protein>
<feature type="transmembrane region" description="Helical" evidence="1">
    <location>
        <begin position="79"/>
        <end position="100"/>
    </location>
</feature>
<sequence>MTNQRVSRPCALDDARPSIKTSVCRLRSAVLLESWMHLNTVEESWSMSRSRTLTLPPVFLTSKLNVFVVLFLHSFMDRFFIVTRLLMIWLTTLVLAASCARFSPSTRDMADCFSFSFRTSLLVELVSAFNKLPTLTLTRCVKVTLFMLTSPPVFSIFTTMDWLLSEYAFCIFVLATSVTAFITILVELVDIADPIYII</sequence>
<evidence type="ECO:0000313" key="2">
    <source>
        <dbReference type="EMBL" id="CAC19147.1"/>
    </source>
</evidence>
<keyword evidence="1" id="KW-0472">Membrane</keyword>
<feature type="transmembrane region" description="Helical" evidence="1">
    <location>
        <begin position="166"/>
        <end position="189"/>
    </location>
</feature>
<keyword evidence="1" id="KW-0812">Transmembrane</keyword>
<feature type="transmembrane region" description="Helical" evidence="1">
    <location>
        <begin position="53"/>
        <end position="73"/>
    </location>
</feature>
<accession>Q9DST8</accession>
<reference evidence="2" key="1">
    <citation type="journal article" date="2000" name="J. Gen. Virol.">
        <title>Phylogenetic position of the Diadromus pulchellus ascovirus DNA polymerase among viruses with large double-stranded DNA genomes.</title>
        <authorList>
            <person name="Stasiak K."/>
            <person name="Demattei M.V."/>
            <person name="Federici B.A."/>
            <person name="Bigot Y."/>
        </authorList>
    </citation>
    <scope>NUCLEOTIDE SEQUENCE</scope>
</reference>
<proteinExistence type="predicted"/>
<organism evidence="2">
    <name type="scientific">Diadromus pulchellus ascovirus 4a</name>
    <dbReference type="NCBI Taxonomy" id="158683"/>
    <lineage>
        <taxon>Viruses</taxon>
        <taxon>Varidnaviria</taxon>
        <taxon>Bamfordvirae</taxon>
        <taxon>Nucleocytoviricota</taxon>
        <taxon>Megaviricetes</taxon>
        <taxon>Pimascovirales</taxon>
        <taxon>Pimascovirales incertae sedis</taxon>
        <taxon>Ascoviridae</taxon>
        <taxon>Toursvirus</taxon>
        <taxon>Toursvirus dptv1a</taxon>
    </lineage>
</organism>
<name>Q9DST8_9VIRU</name>
<evidence type="ECO:0008006" key="3">
    <source>
        <dbReference type="Google" id="ProtNLM"/>
    </source>
</evidence>
<reference evidence="2" key="2">
    <citation type="submission" date="2001-05" db="EMBL/GenBank/DDBJ databases">
        <authorList>
            <person name="Bigot Y."/>
        </authorList>
    </citation>
    <scope>NUCLEOTIDE SEQUENCE</scope>
</reference>